<evidence type="ECO:0000256" key="2">
    <source>
        <dbReference type="ARBA" id="ARBA00007733"/>
    </source>
</evidence>
<evidence type="ECO:0000256" key="7">
    <source>
        <dbReference type="ARBA" id="ARBA00023128"/>
    </source>
</evidence>
<dbReference type="InterPro" id="IPR053905">
    <property type="entry name" value="EF-G-like_DII"/>
</dbReference>
<keyword evidence="8" id="KW-0342">GTP-binding</keyword>
<evidence type="ECO:0000256" key="8">
    <source>
        <dbReference type="ARBA" id="ARBA00023134"/>
    </source>
</evidence>
<keyword evidence="4" id="KW-0547">Nucleotide-binding</keyword>
<dbReference type="NCBIfam" id="TIGR00231">
    <property type="entry name" value="small_GTP"/>
    <property type="match status" value="1"/>
</dbReference>
<evidence type="ECO:0000256" key="6">
    <source>
        <dbReference type="ARBA" id="ARBA00022946"/>
    </source>
</evidence>
<dbReference type="RefSeq" id="XP_030638153.1">
    <property type="nucleotide sequence ID" value="XM_030782293.1"/>
</dbReference>
<dbReference type="FunFam" id="2.40.30.10:FF:000007">
    <property type="entry name" value="Translation initiation factor IF-2"/>
    <property type="match status" value="1"/>
</dbReference>
<feature type="domain" description="Tr-type G" evidence="12">
    <location>
        <begin position="166"/>
        <end position="336"/>
    </location>
</feature>
<keyword evidence="7" id="KW-0496">Mitochondrion</keyword>
<dbReference type="HAMAP" id="MF_00100_B">
    <property type="entry name" value="IF_2_B"/>
    <property type="match status" value="1"/>
</dbReference>
<dbReference type="CDD" id="cd03702">
    <property type="entry name" value="IF2_mtIF2_II"/>
    <property type="match status" value="1"/>
</dbReference>
<dbReference type="InterPro" id="IPR027417">
    <property type="entry name" value="P-loop_NTPase"/>
</dbReference>
<keyword evidence="13" id="KW-1185">Reference proteome</keyword>
<dbReference type="InterPro" id="IPR036925">
    <property type="entry name" value="TIF_IF2_dom3_sf"/>
</dbReference>
<dbReference type="Gene3D" id="3.40.50.10050">
    <property type="entry name" value="Translation initiation factor IF- 2, domain 3"/>
    <property type="match status" value="1"/>
</dbReference>
<dbReference type="InterPro" id="IPR000795">
    <property type="entry name" value="T_Tr_GTP-bd_dom"/>
</dbReference>
<dbReference type="Pfam" id="PF00009">
    <property type="entry name" value="GTP_EFTU"/>
    <property type="match status" value="1"/>
</dbReference>
<dbReference type="Gene3D" id="3.40.50.300">
    <property type="entry name" value="P-loop containing nucleotide triphosphate hydrolases"/>
    <property type="match status" value="1"/>
</dbReference>
<dbReference type="FunFam" id="3.40.50.300:FF:000019">
    <property type="entry name" value="Translation initiation factor IF-2"/>
    <property type="match status" value="1"/>
</dbReference>
<dbReference type="PROSITE" id="PS51722">
    <property type="entry name" value="G_TR_2"/>
    <property type="match status" value="1"/>
</dbReference>
<dbReference type="InParanoid" id="A0A6J2W1T0"/>
<dbReference type="SUPFAM" id="SSF50447">
    <property type="entry name" value="Translation proteins"/>
    <property type="match status" value="2"/>
</dbReference>
<dbReference type="GeneID" id="115818806"/>
<dbReference type="OrthoDB" id="361630at2759"/>
<dbReference type="GO" id="GO:0003924">
    <property type="term" value="F:GTPase activity"/>
    <property type="evidence" value="ECO:0007669"/>
    <property type="project" value="InterPro"/>
</dbReference>
<evidence type="ECO:0000313" key="13">
    <source>
        <dbReference type="Proteomes" id="UP000504632"/>
    </source>
</evidence>
<dbReference type="GO" id="GO:0005525">
    <property type="term" value="F:GTP binding"/>
    <property type="evidence" value="ECO:0007669"/>
    <property type="project" value="UniProtKB-KW"/>
</dbReference>
<comment type="subcellular location">
    <subcellularLocation>
        <location evidence="1">Mitochondrion</location>
    </subcellularLocation>
</comment>
<evidence type="ECO:0000256" key="10">
    <source>
        <dbReference type="ARBA" id="ARBA00044200"/>
    </source>
</evidence>
<dbReference type="Gene3D" id="2.40.30.10">
    <property type="entry name" value="Translation factors"/>
    <property type="match status" value="2"/>
</dbReference>
<dbReference type="Pfam" id="PF22042">
    <property type="entry name" value="EF-G_D2"/>
    <property type="match status" value="1"/>
</dbReference>
<evidence type="ECO:0000313" key="14">
    <source>
        <dbReference type="RefSeq" id="XP_030638153.1"/>
    </source>
</evidence>
<dbReference type="InterPro" id="IPR023115">
    <property type="entry name" value="TIF_IF2_dom3"/>
</dbReference>
<dbReference type="InterPro" id="IPR009000">
    <property type="entry name" value="Transl_B-barrel_sf"/>
</dbReference>
<dbReference type="Pfam" id="PF11987">
    <property type="entry name" value="IF-2"/>
    <property type="match status" value="1"/>
</dbReference>
<comment type="function">
    <text evidence="9">One of the essential components for the initiation of protein synthesis. Protects formylmethionyl-tRNA from spontaneous hydrolysis and promotes its binding to the 30S ribosomal subunits. Also involved in the hydrolysis of GTP during the formation of the 70S ribosomal complex.</text>
</comment>
<accession>A0A6J2W1T0</accession>
<dbReference type="PANTHER" id="PTHR43381:SF20">
    <property type="entry name" value="TRANSLATION INITIATION FACTOR IF-2, MITOCHONDRIAL"/>
    <property type="match status" value="1"/>
</dbReference>
<dbReference type="AlphaFoldDB" id="A0A6J2W1T0"/>
<organism evidence="13 14">
    <name type="scientific">Chanos chanos</name>
    <name type="common">Milkfish</name>
    <name type="synonym">Mugil chanos</name>
    <dbReference type="NCBI Taxonomy" id="29144"/>
    <lineage>
        <taxon>Eukaryota</taxon>
        <taxon>Metazoa</taxon>
        <taxon>Chordata</taxon>
        <taxon>Craniata</taxon>
        <taxon>Vertebrata</taxon>
        <taxon>Euteleostomi</taxon>
        <taxon>Actinopterygii</taxon>
        <taxon>Neopterygii</taxon>
        <taxon>Teleostei</taxon>
        <taxon>Ostariophysi</taxon>
        <taxon>Gonorynchiformes</taxon>
        <taxon>Chanidae</taxon>
        <taxon>Chanos</taxon>
    </lineage>
</organism>
<dbReference type="InterPro" id="IPR015760">
    <property type="entry name" value="TIF_IF2"/>
</dbReference>
<dbReference type="InterPro" id="IPR044145">
    <property type="entry name" value="IF2_II"/>
</dbReference>
<comment type="similarity">
    <text evidence="2">Belongs to the TRAFAC class translation factor GTPase superfamily. Classic translation factor GTPase family. IF-2 subfamily.</text>
</comment>
<evidence type="ECO:0000256" key="3">
    <source>
        <dbReference type="ARBA" id="ARBA00022540"/>
    </source>
</evidence>
<name>A0A6J2W1T0_CHACN</name>
<dbReference type="CDD" id="cd03692">
    <property type="entry name" value="mtIF2_IVc"/>
    <property type="match status" value="1"/>
</dbReference>
<dbReference type="CDD" id="cd01887">
    <property type="entry name" value="IF2_eIF5B"/>
    <property type="match status" value="1"/>
</dbReference>
<dbReference type="GO" id="GO:0005739">
    <property type="term" value="C:mitochondrion"/>
    <property type="evidence" value="ECO:0007669"/>
    <property type="project" value="UniProtKB-SubCell"/>
</dbReference>
<dbReference type="PANTHER" id="PTHR43381">
    <property type="entry name" value="TRANSLATION INITIATION FACTOR IF-2-RELATED"/>
    <property type="match status" value="1"/>
</dbReference>
<keyword evidence="6" id="KW-0809">Transit peptide</keyword>
<dbReference type="PROSITE" id="PS01176">
    <property type="entry name" value="IF2"/>
    <property type="match status" value="1"/>
</dbReference>
<dbReference type="SUPFAM" id="SSF52156">
    <property type="entry name" value="Initiation factor IF2/eIF5b, domain 3"/>
    <property type="match status" value="1"/>
</dbReference>
<evidence type="ECO:0000259" key="12">
    <source>
        <dbReference type="PROSITE" id="PS51722"/>
    </source>
</evidence>
<protein>
    <recommendedName>
        <fullName evidence="10">Translation initiation factor IF-2, mitochondrial</fullName>
    </recommendedName>
</protein>
<reference evidence="14" key="1">
    <citation type="submission" date="2025-08" db="UniProtKB">
        <authorList>
            <consortium name="RefSeq"/>
        </authorList>
    </citation>
    <scope>IDENTIFICATION</scope>
</reference>
<sequence>MSAAMKRMAALVGRAMTLHRPDVVPHVSSVFTLPAWTPTPPHTCTHVRYLAAKQGKGSGKSHKFNQKPPKPPKQEKQEVEIKQRMTVSELAQAMNRDLDHVYEALLNTAADLDDLEPDSVLEEAWIKEAVKTSGMKYKWAKLTETKIRENKEVQRQPPPDPAVLVCRPPVVTIMGHVDHGKTTLLDSLRKSQIAAQEAGGITQHIGAFLVQLPSGEKITFLDTPGHAAFSAMRARGAFVTDIVILVVAADDGVMNQTVESIQHAKKAKVPIILAVNKCDKPQVDPERVKQELLAHDVVCEEFGGDVQAIHISALKGDNLMALAEATVTLAEVLELKGDPTGLVEGAIIESRTDKGKGPVTTAIIQRGTLRKGCVLVAGKTWAKVRFMYDENNRSVTEAGPSVAVEIVGWKDLPSAGDEILEVESEQRAREVVEWRAYVEEQDKLKEELQVIEAKQREHQESYKKEREGMEHLSWRQRKAALYRANKHRMAYRAKENVTSEDLILPVIIKGDVDGSVEAILNILSSYDANDQCRMEIVHFGVGDISENDLSMAETFSGIIYGFNVGANKSIQQMATKKGIPVKLHRIIYKLVDDLKDELSSKLPPAIEENVLGEASVLATFSVKVGKKKVPVAGCKVQKGQLDKRMKFRLVRGRDVVWEGSLTALKHHKDDVLAVKTGMECGLSLDVDEIEFQTGDTIMCYEELEVQQKISWNPGF</sequence>
<dbReference type="FunFam" id="2.40.30.10:FF:000072">
    <property type="entry name" value="translation initiation factor IF-2, mitochondrial isoform X1"/>
    <property type="match status" value="1"/>
</dbReference>
<keyword evidence="5" id="KW-0648">Protein biosynthesis</keyword>
<evidence type="ECO:0000256" key="4">
    <source>
        <dbReference type="ARBA" id="ARBA00022741"/>
    </source>
</evidence>
<gene>
    <name evidence="14" type="primary">mtif2</name>
</gene>
<feature type="region of interest" description="Disordered" evidence="11">
    <location>
        <begin position="55"/>
        <end position="78"/>
    </location>
</feature>
<dbReference type="Proteomes" id="UP000504632">
    <property type="component" value="Chromosome 8"/>
</dbReference>
<keyword evidence="3 14" id="KW-0396">Initiation factor</keyword>
<dbReference type="FunFam" id="3.40.50.10050:FF:000001">
    <property type="entry name" value="Translation initiation factor IF-2"/>
    <property type="match status" value="1"/>
</dbReference>
<dbReference type="InterPro" id="IPR005225">
    <property type="entry name" value="Small_GTP-bd"/>
</dbReference>
<evidence type="ECO:0000256" key="11">
    <source>
        <dbReference type="SAM" id="MobiDB-lite"/>
    </source>
</evidence>
<dbReference type="SUPFAM" id="SSF52540">
    <property type="entry name" value="P-loop containing nucleoside triphosphate hydrolases"/>
    <property type="match status" value="1"/>
</dbReference>
<dbReference type="InterPro" id="IPR000178">
    <property type="entry name" value="TF_IF2_bacterial-like"/>
</dbReference>
<proteinExistence type="inferred from homology"/>
<evidence type="ECO:0000256" key="9">
    <source>
        <dbReference type="ARBA" id="ARBA00025162"/>
    </source>
</evidence>
<dbReference type="CTD" id="4528"/>
<evidence type="ECO:0000256" key="5">
    <source>
        <dbReference type="ARBA" id="ARBA00022917"/>
    </source>
</evidence>
<evidence type="ECO:0000256" key="1">
    <source>
        <dbReference type="ARBA" id="ARBA00004173"/>
    </source>
</evidence>
<dbReference type="GO" id="GO:0003743">
    <property type="term" value="F:translation initiation factor activity"/>
    <property type="evidence" value="ECO:0007669"/>
    <property type="project" value="UniProtKB-KW"/>
</dbReference>